<sequence length="147" mass="16592">MFACSMHIWSRYVPEGTLARKKISILIHFSTSVSRCANYDSAFQACIFNGGAICCMWEELAGQLVGSATFPSLYRFQLPETLFSLYTAQVSQSVTMHIQYRGLSRGRRPTGCWARVGHEVRRQPPRQQGLRDRHEQQEVHAPLGAAS</sequence>
<feature type="compositionally biased region" description="Basic and acidic residues" evidence="1">
    <location>
        <begin position="129"/>
        <end position="138"/>
    </location>
</feature>
<feature type="region of interest" description="Disordered" evidence="1">
    <location>
        <begin position="123"/>
        <end position="147"/>
    </location>
</feature>
<reference evidence="2" key="1">
    <citation type="submission" date="2015-09" db="EMBL/GenBank/DDBJ databases">
        <title>De novo assembly of Pectinophora gossypiella (Pink Bollworm) gut transcriptome.</title>
        <authorList>
            <person name="Tassone E.E."/>
        </authorList>
    </citation>
    <scope>NUCLEOTIDE SEQUENCE</scope>
</reference>
<dbReference type="EMBL" id="GDQN01000699">
    <property type="protein sequence ID" value="JAT90355.1"/>
    <property type="molecule type" value="Transcribed_RNA"/>
</dbReference>
<evidence type="ECO:0000313" key="2">
    <source>
        <dbReference type="EMBL" id="JAT90355.1"/>
    </source>
</evidence>
<accession>A0A1E1WTK5</accession>
<organism evidence="2">
    <name type="scientific">Pectinophora gossypiella</name>
    <name type="common">Cotton pink bollworm</name>
    <name type="synonym">Depressaria gossypiella</name>
    <dbReference type="NCBI Taxonomy" id="13191"/>
    <lineage>
        <taxon>Eukaryota</taxon>
        <taxon>Metazoa</taxon>
        <taxon>Ecdysozoa</taxon>
        <taxon>Arthropoda</taxon>
        <taxon>Hexapoda</taxon>
        <taxon>Insecta</taxon>
        <taxon>Pterygota</taxon>
        <taxon>Neoptera</taxon>
        <taxon>Endopterygota</taxon>
        <taxon>Lepidoptera</taxon>
        <taxon>Glossata</taxon>
        <taxon>Ditrysia</taxon>
        <taxon>Gelechioidea</taxon>
        <taxon>Gelechiidae</taxon>
        <taxon>Apatetrinae</taxon>
        <taxon>Pectinophora</taxon>
    </lineage>
</organism>
<evidence type="ECO:0000256" key="1">
    <source>
        <dbReference type="SAM" id="MobiDB-lite"/>
    </source>
</evidence>
<name>A0A1E1WTK5_PECGO</name>
<dbReference type="AlphaFoldDB" id="A0A1E1WTK5"/>
<protein>
    <submittedName>
        <fullName evidence="2">Uncharacterized protein</fullName>
    </submittedName>
</protein>
<proteinExistence type="predicted"/>
<gene>
    <name evidence="2" type="ORF">g.12908</name>
</gene>